<dbReference type="EMBL" id="FMYT01000012">
    <property type="protein sequence ID" value="SDC69813.1"/>
    <property type="molecule type" value="Genomic_DNA"/>
</dbReference>
<protein>
    <submittedName>
        <fullName evidence="2">DNA polymerase V</fullName>
    </submittedName>
</protein>
<sequence length="67" mass="7545">MQPDYSDVPADQILCVDMKSFYASIELVKRNIHPLKGYLAGIGDKKRNLEKGNIKDRIESTIGGHKK</sequence>
<dbReference type="Proteomes" id="UP000295758">
    <property type="component" value="Unassembled WGS sequence"/>
</dbReference>
<reference evidence="7 8" key="1">
    <citation type="submission" date="2016-10" db="EMBL/GenBank/DDBJ databases">
        <authorList>
            <person name="Varghese N."/>
            <person name="Submissions S."/>
        </authorList>
    </citation>
    <scope>NUCLEOTIDE SEQUENCE [LARGE SCALE GENOMIC DNA]</scope>
    <source>
        <strain evidence="2 12">WG10</strain>
        <strain evidence="3 8">WG2</strain>
        <strain evidence="4 7">WG5</strain>
    </source>
</reference>
<evidence type="ECO:0000313" key="12">
    <source>
        <dbReference type="Proteomes" id="UP000324896"/>
    </source>
</evidence>
<evidence type="ECO:0000313" key="6">
    <source>
        <dbReference type="EMBL" id="TDX43783.1"/>
    </source>
</evidence>
<evidence type="ECO:0000313" key="7">
    <source>
        <dbReference type="Proteomes" id="UP000198612"/>
    </source>
</evidence>
<dbReference type="Proteomes" id="UP000295472">
    <property type="component" value="Unassembled WGS sequence"/>
</dbReference>
<evidence type="ECO:0000313" key="8">
    <source>
        <dbReference type="Proteomes" id="UP000199519"/>
    </source>
</evidence>
<dbReference type="AlphaFoldDB" id="A0A1G6NPK2"/>
<gene>
    <name evidence="5" type="ORF">BY453_1175</name>
    <name evidence="6" type="ORF">C7954_11478</name>
    <name evidence="1" type="ORF">C8C78_1235</name>
    <name evidence="2" type="ORF">SAMN04488597_1126</name>
    <name evidence="3" type="ORF">SAMN04488598_11461</name>
    <name evidence="4" type="ORF">SAMN04515652_11461</name>
</gene>
<evidence type="ECO:0000313" key="5">
    <source>
        <dbReference type="EMBL" id="TDS29518.1"/>
    </source>
</evidence>
<reference evidence="5 11" key="3">
    <citation type="submission" date="2019-03" db="EMBL/GenBank/DDBJ databases">
        <title>Deep subsurface shale carbon reservoir microbial communities from Ohio and West Virginia, USA.</title>
        <authorList>
            <person name="Wrighton K."/>
        </authorList>
    </citation>
    <scope>NUCLEOTIDE SEQUENCE [LARGE SCALE GENOMIC DNA]</scope>
    <source>
        <strain evidence="5 11">UTICA-S4D12</strain>
    </source>
</reference>
<organism evidence="2 12">
    <name type="scientific">Halanaerobium congolense</name>
    <dbReference type="NCBI Taxonomy" id="54121"/>
    <lineage>
        <taxon>Bacteria</taxon>
        <taxon>Bacillati</taxon>
        <taxon>Bacillota</taxon>
        <taxon>Clostridia</taxon>
        <taxon>Halanaerobiales</taxon>
        <taxon>Halanaerobiaceae</taxon>
        <taxon>Halanaerobium</taxon>
    </lineage>
</organism>
<evidence type="ECO:0000313" key="10">
    <source>
        <dbReference type="Proteomes" id="UP000295472"/>
    </source>
</evidence>
<evidence type="ECO:0000313" key="11">
    <source>
        <dbReference type="Proteomes" id="UP000295758"/>
    </source>
</evidence>
<evidence type="ECO:0000313" key="4">
    <source>
        <dbReference type="EMBL" id="SES97696.1"/>
    </source>
</evidence>
<dbReference type="RefSeq" id="WP_073157756.1">
    <property type="nucleotide sequence ID" value="NZ_FMYT01000012.1"/>
</dbReference>
<evidence type="ECO:0000313" key="9">
    <source>
        <dbReference type="Proteomes" id="UP000247389"/>
    </source>
</evidence>
<dbReference type="Proteomes" id="UP000247389">
    <property type="component" value="Unassembled WGS sequence"/>
</dbReference>
<evidence type="ECO:0000313" key="1">
    <source>
        <dbReference type="EMBL" id="PXV63464.1"/>
    </source>
</evidence>
<evidence type="ECO:0000313" key="2">
    <source>
        <dbReference type="EMBL" id="SDC69813.1"/>
    </source>
</evidence>
<dbReference type="EMBL" id="SOAA01000017">
    <property type="protein sequence ID" value="TDS29518.1"/>
    <property type="molecule type" value="Genomic_DNA"/>
</dbReference>
<dbReference type="EMBL" id="FNBJ01000014">
    <property type="protein sequence ID" value="SDF53535.1"/>
    <property type="molecule type" value="Genomic_DNA"/>
</dbReference>
<dbReference type="Proteomes" id="UP000198612">
    <property type="component" value="Unassembled WGS sequence"/>
</dbReference>
<dbReference type="EMBL" id="FOHG01000014">
    <property type="protein sequence ID" value="SES97696.1"/>
    <property type="molecule type" value="Genomic_DNA"/>
</dbReference>
<name>A0A1G6NPK2_9FIRM</name>
<dbReference type="GeneID" id="57012720"/>
<dbReference type="Proteomes" id="UP000199519">
    <property type="component" value="Unassembled WGS sequence"/>
</dbReference>
<dbReference type="EMBL" id="SOEF01000014">
    <property type="protein sequence ID" value="TDX43783.1"/>
    <property type="molecule type" value="Genomic_DNA"/>
</dbReference>
<accession>A0A1G6NPK2</accession>
<dbReference type="Proteomes" id="UP000324896">
    <property type="component" value="Unassembled WGS sequence"/>
</dbReference>
<reference evidence="1 9" key="2">
    <citation type="submission" date="2018-04" db="EMBL/GenBank/DDBJ databases">
        <title>Subsurface microbial communities from deep shales in Ohio and West Virginia, USA.</title>
        <authorList>
            <person name="Wrighton K."/>
        </authorList>
    </citation>
    <scope>NUCLEOTIDE SEQUENCE [LARGE SCALE GENOMIC DNA]</scope>
    <source>
        <strain evidence="6 10">DSMZ 11287</strain>
        <strain evidence="1 9">MSL28</strain>
    </source>
</reference>
<dbReference type="EMBL" id="QICM01000023">
    <property type="protein sequence ID" value="PXV63464.1"/>
    <property type="molecule type" value="Genomic_DNA"/>
</dbReference>
<evidence type="ECO:0000313" key="3">
    <source>
        <dbReference type="EMBL" id="SDF53535.1"/>
    </source>
</evidence>
<keyword evidence="8" id="KW-1185">Reference proteome</keyword>
<dbReference type="OrthoDB" id="9808813at2"/>
<proteinExistence type="predicted"/>